<name>A0AC60NWN5_IXOPE</name>
<dbReference type="EMBL" id="JABSTQ010011420">
    <property type="protein sequence ID" value="KAG0411577.1"/>
    <property type="molecule type" value="Genomic_DNA"/>
</dbReference>
<organism evidence="1 2">
    <name type="scientific">Ixodes persulcatus</name>
    <name type="common">Taiga tick</name>
    <dbReference type="NCBI Taxonomy" id="34615"/>
    <lineage>
        <taxon>Eukaryota</taxon>
        <taxon>Metazoa</taxon>
        <taxon>Ecdysozoa</taxon>
        <taxon>Arthropoda</taxon>
        <taxon>Chelicerata</taxon>
        <taxon>Arachnida</taxon>
        <taxon>Acari</taxon>
        <taxon>Parasitiformes</taxon>
        <taxon>Ixodida</taxon>
        <taxon>Ixodoidea</taxon>
        <taxon>Ixodidae</taxon>
        <taxon>Ixodinae</taxon>
        <taxon>Ixodes</taxon>
    </lineage>
</organism>
<gene>
    <name evidence="1" type="ORF">HPB47_011307</name>
</gene>
<reference evidence="1 2" key="1">
    <citation type="journal article" date="2020" name="Cell">
        <title>Large-Scale Comparative Analyses of Tick Genomes Elucidate Their Genetic Diversity and Vector Capacities.</title>
        <authorList>
            <consortium name="Tick Genome and Microbiome Consortium (TIGMIC)"/>
            <person name="Jia N."/>
            <person name="Wang J."/>
            <person name="Shi W."/>
            <person name="Du L."/>
            <person name="Sun Y."/>
            <person name="Zhan W."/>
            <person name="Jiang J.F."/>
            <person name="Wang Q."/>
            <person name="Zhang B."/>
            <person name="Ji P."/>
            <person name="Bell-Sakyi L."/>
            <person name="Cui X.M."/>
            <person name="Yuan T.T."/>
            <person name="Jiang B.G."/>
            <person name="Yang W.F."/>
            <person name="Lam T.T."/>
            <person name="Chang Q.C."/>
            <person name="Ding S.J."/>
            <person name="Wang X.J."/>
            <person name="Zhu J.G."/>
            <person name="Ruan X.D."/>
            <person name="Zhao L."/>
            <person name="Wei J.T."/>
            <person name="Ye R.Z."/>
            <person name="Que T.C."/>
            <person name="Du C.H."/>
            <person name="Zhou Y.H."/>
            <person name="Cheng J.X."/>
            <person name="Dai P.F."/>
            <person name="Guo W.B."/>
            <person name="Han X.H."/>
            <person name="Huang E.J."/>
            <person name="Li L.F."/>
            <person name="Wei W."/>
            <person name="Gao Y.C."/>
            <person name="Liu J.Z."/>
            <person name="Shao H.Z."/>
            <person name="Wang X."/>
            <person name="Wang C.C."/>
            <person name="Yang T.C."/>
            <person name="Huo Q.B."/>
            <person name="Li W."/>
            <person name="Chen H.Y."/>
            <person name="Chen S.E."/>
            <person name="Zhou L.G."/>
            <person name="Ni X.B."/>
            <person name="Tian J.H."/>
            <person name="Sheng Y."/>
            <person name="Liu T."/>
            <person name="Pan Y.S."/>
            <person name="Xia L.Y."/>
            <person name="Li J."/>
            <person name="Zhao F."/>
            <person name="Cao W.C."/>
        </authorList>
    </citation>
    <scope>NUCLEOTIDE SEQUENCE [LARGE SCALE GENOMIC DNA]</scope>
    <source>
        <strain evidence="1">Iper-2018</strain>
    </source>
</reference>
<evidence type="ECO:0000313" key="1">
    <source>
        <dbReference type="EMBL" id="KAG0411577.1"/>
    </source>
</evidence>
<evidence type="ECO:0000313" key="2">
    <source>
        <dbReference type="Proteomes" id="UP000805193"/>
    </source>
</evidence>
<comment type="caution">
    <text evidence="1">The sequence shown here is derived from an EMBL/GenBank/DDBJ whole genome shotgun (WGS) entry which is preliminary data.</text>
</comment>
<dbReference type="Proteomes" id="UP000805193">
    <property type="component" value="Unassembled WGS sequence"/>
</dbReference>
<keyword evidence="2" id="KW-1185">Reference proteome</keyword>
<sequence length="70" mass="7953">MRCSALWRLRYFGPRLRSTQGRRAQALLLAILLSLWILGPLLKADFQIVHFAQLDDSKDTALCRAKQLGA</sequence>
<protein>
    <submittedName>
        <fullName evidence="1">Uncharacterized protein</fullName>
    </submittedName>
</protein>
<proteinExistence type="predicted"/>
<accession>A0AC60NWN5</accession>